<keyword evidence="4" id="KW-0808">Transferase</keyword>
<feature type="domain" description="Type I restriction modification DNA specificity" evidence="10">
    <location>
        <begin position="869"/>
        <end position="1027"/>
    </location>
</feature>
<feature type="domain" description="DNA methylase adenine-specific" evidence="11">
    <location>
        <begin position="291"/>
        <end position="599"/>
    </location>
</feature>
<evidence type="ECO:0000259" key="11">
    <source>
        <dbReference type="Pfam" id="PF02384"/>
    </source>
</evidence>
<dbReference type="GO" id="GO:0032259">
    <property type="term" value="P:methylation"/>
    <property type="evidence" value="ECO:0007669"/>
    <property type="project" value="UniProtKB-KW"/>
</dbReference>
<evidence type="ECO:0000256" key="8">
    <source>
        <dbReference type="ARBA" id="ARBA00047942"/>
    </source>
</evidence>
<dbReference type="GO" id="GO:0009007">
    <property type="term" value="F:site-specific DNA-methyltransferase (adenine-specific) activity"/>
    <property type="evidence" value="ECO:0007669"/>
    <property type="project" value="UniProtKB-EC"/>
</dbReference>
<dbReference type="STRING" id="1797994.A2227_07190"/>
<keyword evidence="5" id="KW-0949">S-adenosyl-L-methionine</keyword>
<evidence type="ECO:0000256" key="3">
    <source>
        <dbReference type="ARBA" id="ARBA00022603"/>
    </source>
</evidence>
<evidence type="ECO:0000256" key="4">
    <source>
        <dbReference type="ARBA" id="ARBA00022679"/>
    </source>
</evidence>
<accession>A0A1F5SET1</accession>
<evidence type="ECO:0000313" key="13">
    <source>
        <dbReference type="Proteomes" id="UP000178367"/>
    </source>
</evidence>
<dbReference type="PANTHER" id="PTHR42933:SF4">
    <property type="entry name" value="TYPE I RESTRICTION ENZYME ECOKI METHYLASE SUBUNIT"/>
    <property type="match status" value="1"/>
</dbReference>
<keyword evidence="7" id="KW-0238">DNA-binding</keyword>
<dbReference type="GO" id="GO:0008170">
    <property type="term" value="F:N-methyltransferase activity"/>
    <property type="evidence" value="ECO:0007669"/>
    <property type="project" value="InterPro"/>
</dbReference>
<dbReference type="GO" id="GO:0009307">
    <property type="term" value="P:DNA restriction-modification system"/>
    <property type="evidence" value="ECO:0007669"/>
    <property type="project" value="UniProtKB-KW"/>
</dbReference>
<evidence type="ECO:0000256" key="7">
    <source>
        <dbReference type="ARBA" id="ARBA00023125"/>
    </source>
</evidence>
<evidence type="ECO:0000256" key="6">
    <source>
        <dbReference type="ARBA" id="ARBA00022747"/>
    </source>
</evidence>
<dbReference type="EC" id="2.1.1.72" evidence="2"/>
<proteinExistence type="inferred from homology"/>
<keyword evidence="3" id="KW-0489">Methyltransferase</keyword>
<dbReference type="InterPro" id="IPR002052">
    <property type="entry name" value="DNA_methylase_N6_adenine_CS"/>
</dbReference>
<feature type="coiled-coil region" evidence="9">
    <location>
        <begin position="658"/>
        <end position="685"/>
    </location>
</feature>
<organism evidence="12 13">
    <name type="scientific">Candidatus Falkowbacteria bacterium RIFOXYA2_FULL_47_19</name>
    <dbReference type="NCBI Taxonomy" id="1797994"/>
    <lineage>
        <taxon>Bacteria</taxon>
        <taxon>Candidatus Falkowiibacteriota</taxon>
    </lineage>
</organism>
<protein>
    <recommendedName>
        <fullName evidence="2">site-specific DNA-methyltransferase (adenine-specific)</fullName>
        <ecNumber evidence="2">2.1.1.72</ecNumber>
    </recommendedName>
</protein>
<comment type="caution">
    <text evidence="12">The sequence shown here is derived from an EMBL/GenBank/DDBJ whole genome shotgun (WGS) entry which is preliminary data.</text>
</comment>
<dbReference type="PROSITE" id="PS00092">
    <property type="entry name" value="N6_MTASE"/>
    <property type="match status" value="1"/>
</dbReference>
<name>A0A1F5SET1_9BACT</name>
<feature type="domain" description="Type I restriction modification DNA specificity" evidence="10">
    <location>
        <begin position="686"/>
        <end position="849"/>
    </location>
</feature>
<dbReference type="Gene3D" id="3.90.220.20">
    <property type="entry name" value="DNA methylase specificity domains"/>
    <property type="match status" value="2"/>
</dbReference>
<evidence type="ECO:0000256" key="1">
    <source>
        <dbReference type="ARBA" id="ARBA00010923"/>
    </source>
</evidence>
<dbReference type="SUPFAM" id="SSF53335">
    <property type="entry name" value="S-adenosyl-L-methionine-dependent methyltransferases"/>
    <property type="match status" value="1"/>
</dbReference>
<reference evidence="12 13" key="1">
    <citation type="journal article" date="2016" name="Nat. Commun.">
        <title>Thousands of microbial genomes shed light on interconnected biogeochemical processes in an aquifer system.</title>
        <authorList>
            <person name="Anantharaman K."/>
            <person name="Brown C.T."/>
            <person name="Hug L.A."/>
            <person name="Sharon I."/>
            <person name="Castelle C.J."/>
            <person name="Probst A.J."/>
            <person name="Thomas B.C."/>
            <person name="Singh A."/>
            <person name="Wilkins M.J."/>
            <person name="Karaoz U."/>
            <person name="Brodie E.L."/>
            <person name="Williams K.H."/>
            <person name="Hubbard S.S."/>
            <person name="Banfield J.F."/>
        </authorList>
    </citation>
    <scope>NUCLEOTIDE SEQUENCE [LARGE SCALE GENOMIC DNA]</scope>
</reference>
<dbReference type="Gene3D" id="3.40.50.150">
    <property type="entry name" value="Vaccinia Virus protein VP39"/>
    <property type="match status" value="1"/>
</dbReference>
<dbReference type="InterPro" id="IPR044946">
    <property type="entry name" value="Restrct_endonuc_typeI_TRD_sf"/>
</dbReference>
<dbReference type="EMBL" id="MFGB01000023">
    <property type="protein sequence ID" value="OGF25106.1"/>
    <property type="molecule type" value="Genomic_DNA"/>
</dbReference>
<dbReference type="InterPro" id="IPR003356">
    <property type="entry name" value="DNA_methylase_A-5"/>
</dbReference>
<comment type="catalytic activity">
    <reaction evidence="8">
        <text>a 2'-deoxyadenosine in DNA + S-adenosyl-L-methionine = an N(6)-methyl-2'-deoxyadenosine in DNA + S-adenosyl-L-homocysteine + H(+)</text>
        <dbReference type="Rhea" id="RHEA:15197"/>
        <dbReference type="Rhea" id="RHEA-COMP:12418"/>
        <dbReference type="Rhea" id="RHEA-COMP:12419"/>
        <dbReference type="ChEBI" id="CHEBI:15378"/>
        <dbReference type="ChEBI" id="CHEBI:57856"/>
        <dbReference type="ChEBI" id="CHEBI:59789"/>
        <dbReference type="ChEBI" id="CHEBI:90615"/>
        <dbReference type="ChEBI" id="CHEBI:90616"/>
        <dbReference type="EC" id="2.1.1.72"/>
    </reaction>
</comment>
<evidence type="ECO:0000259" key="10">
    <source>
        <dbReference type="Pfam" id="PF01420"/>
    </source>
</evidence>
<dbReference type="AlphaFoldDB" id="A0A1F5SET1"/>
<dbReference type="GO" id="GO:0003677">
    <property type="term" value="F:DNA binding"/>
    <property type="evidence" value="ECO:0007669"/>
    <property type="project" value="UniProtKB-KW"/>
</dbReference>
<evidence type="ECO:0000313" key="12">
    <source>
        <dbReference type="EMBL" id="OGF25106.1"/>
    </source>
</evidence>
<sequence>MSEELLQKDLVENPPKIGKWDFYNIGATTVKALKRYKKIRDTDYGILEKKKPDALVIQKKQVIAVIEYKTPQEFKTEAQKNKAIKQEIEVAKKLGAKIFIATDTKESVWVNALTNNRIKDEEGKEIKYLFDPKDDKLAEMIQKINESINEQNDNIKPKKLINPTNLAKSIWQDIWSVSGATPENCLYTFVELFIFKYLSDLEVLQEPENFEYLMNLYDKRDQGFVLEYYANTVRPKIKELFPQNIDDKTTIINGTIFVSKDQKAVKGYSTTFKTVLDKFNKYGKLEHIDYDFKSQLFESFLKESISKKNWGQFFTPLKVIRPIIEMAKDNIKEGIKICDPACGVGKFLLEPLVTRLDEFYKINKNGITPKIIIHGFDKGFDKDEQKTIILAKANMLIYFSDLIKDNPTYTKEFAKLFNDSFTLKTNSILGTLSDPVENEYDLILTNPPYVTSGSGNLKDEIKKDGDLINYYKVNAMGVEGLFMEWVIRALKPGGKAFVVIPDGILNRQNDRNLREFILDECYIDGIISLPLNTFFTTNKKTYILAITKKIDKKDFQKDPIFTYLVSEIGESRNIYRFDIDQNDLQEAVALYSFFKGNKKGFEKINTDKRCKLQPLSKFTDNIEESWIIDNWWTEKEKIEIGIREKKEKVTLLEFASIISDVGNSIKEFQDEIKEISEKKKTKINNKPFLLKELFDIEKGLSKYTKKYGDKNKGKFAVYSASNNAPLTHINAYDFDGEFLTWATNGFAGYIKIISGKFSINGDRGLLKPKKDNINIKYVKHKLEPILRNLAKGRKGENGEDEFTKVYPSMLADIEIDFPVDTYGEIDIISQNQIVEKLVFVEETKARIEEYKKKINDLNIEIKAPSGNNKTERIKDIFDIEKGKSKYTNKYIQNNGGQYPLYSSQTVDEGIIGNINTYDYDCNCITWTTDGVHAGTVFLRRNKFSMTTHCGALIPKKSIKNISLDFVYSFLKENLKQYARGEQNKRITVNIIKDIKIVIPIDKNGNYDLDEQKEIAEKYKKIEGIKNSINFELDRISEIEIDF</sequence>
<dbReference type="CDD" id="cd17255">
    <property type="entry name" value="RMtype1_S_Fco49512ORF2615P-TRD2-CR2_like"/>
    <property type="match status" value="1"/>
</dbReference>
<dbReference type="InterPro" id="IPR029063">
    <property type="entry name" value="SAM-dependent_MTases_sf"/>
</dbReference>
<comment type="similarity">
    <text evidence="1">Belongs to the type-I restriction system S methylase family.</text>
</comment>
<evidence type="ECO:0000256" key="2">
    <source>
        <dbReference type="ARBA" id="ARBA00011900"/>
    </source>
</evidence>
<dbReference type="Pfam" id="PF02384">
    <property type="entry name" value="N6_Mtase"/>
    <property type="match status" value="1"/>
</dbReference>
<dbReference type="InterPro" id="IPR000055">
    <property type="entry name" value="Restrct_endonuc_typeI_TRD"/>
</dbReference>
<dbReference type="PANTHER" id="PTHR42933">
    <property type="entry name" value="SLR6095 PROTEIN"/>
    <property type="match status" value="1"/>
</dbReference>
<keyword evidence="9" id="KW-0175">Coiled coil</keyword>
<dbReference type="PRINTS" id="PR00507">
    <property type="entry name" value="N12N6MTFRASE"/>
</dbReference>
<evidence type="ECO:0000256" key="9">
    <source>
        <dbReference type="SAM" id="Coils"/>
    </source>
</evidence>
<dbReference type="Proteomes" id="UP000178367">
    <property type="component" value="Unassembled WGS sequence"/>
</dbReference>
<keyword evidence="6" id="KW-0680">Restriction system</keyword>
<dbReference type="SUPFAM" id="SSF116734">
    <property type="entry name" value="DNA methylase specificity domain"/>
    <property type="match status" value="2"/>
</dbReference>
<gene>
    <name evidence="12" type="ORF">A2227_07190</name>
</gene>
<dbReference type="InterPro" id="IPR051537">
    <property type="entry name" value="DNA_Adenine_Mtase"/>
</dbReference>
<dbReference type="Pfam" id="PF01420">
    <property type="entry name" value="Methylase_S"/>
    <property type="match status" value="2"/>
</dbReference>
<evidence type="ECO:0000256" key="5">
    <source>
        <dbReference type="ARBA" id="ARBA00022691"/>
    </source>
</evidence>